<name>A0A1I3M653_9GAMM</name>
<reference evidence="8" key="2">
    <citation type="submission" date="2016-10" db="EMBL/GenBank/DDBJ databases">
        <authorList>
            <person name="Varghese N."/>
            <person name="Submissions S."/>
        </authorList>
    </citation>
    <scope>NUCLEOTIDE SEQUENCE [LARGE SCALE GENOMIC DNA]</scope>
    <source>
        <strain evidence="8">DSM 17908</strain>
    </source>
</reference>
<gene>
    <name evidence="7" type="ORF">SAMN05421680_104178</name>
    <name evidence="6" type="ORF">Xmau_01061</name>
</gene>
<accession>A0A1I3M653</accession>
<proteinExistence type="inferred from homology"/>
<evidence type="ECO:0000256" key="3">
    <source>
        <dbReference type="ARBA" id="ARBA00023125"/>
    </source>
</evidence>
<dbReference type="EMBL" id="FORG01000004">
    <property type="protein sequence ID" value="SFI92428.1"/>
    <property type="molecule type" value="Genomic_DNA"/>
</dbReference>
<dbReference type="PANTHER" id="PTHR18964:SF149">
    <property type="entry name" value="BIFUNCTIONAL UDP-N-ACETYLGLUCOSAMINE 2-EPIMERASE_N-ACETYLMANNOSAMINE KINASE"/>
    <property type="match status" value="1"/>
</dbReference>
<dbReference type="GO" id="GO:0003677">
    <property type="term" value="F:DNA binding"/>
    <property type="evidence" value="ECO:0007669"/>
    <property type="project" value="UniProtKB-KW"/>
</dbReference>
<evidence type="ECO:0000313" key="9">
    <source>
        <dbReference type="Proteomes" id="UP000224607"/>
    </source>
</evidence>
<keyword evidence="3" id="KW-0238">DNA-binding</keyword>
<dbReference type="InterPro" id="IPR036390">
    <property type="entry name" value="WH_DNA-bd_sf"/>
</dbReference>
<keyword evidence="9" id="KW-1185">Reference proteome</keyword>
<evidence type="ECO:0000313" key="7">
    <source>
        <dbReference type="EMBL" id="SFI92428.1"/>
    </source>
</evidence>
<dbReference type="Proteomes" id="UP000224607">
    <property type="component" value="Unassembled WGS sequence"/>
</dbReference>
<keyword evidence="5" id="KW-0119">Carbohydrate metabolism</keyword>
<evidence type="ECO:0000256" key="1">
    <source>
        <dbReference type="ARBA" id="ARBA00006479"/>
    </source>
</evidence>
<reference evidence="7" key="1">
    <citation type="submission" date="2016-10" db="EMBL/GenBank/DDBJ databases">
        <authorList>
            <person name="de Groot N.N."/>
        </authorList>
    </citation>
    <scope>NUCLEOTIDE SEQUENCE [LARGE SCALE GENOMIC DNA]</scope>
    <source>
        <strain evidence="7">DSM 17908</strain>
    </source>
</reference>
<dbReference type="Gene3D" id="1.10.10.10">
    <property type="entry name" value="Winged helix-like DNA-binding domain superfamily/Winged helix DNA-binding domain"/>
    <property type="match status" value="1"/>
</dbReference>
<evidence type="ECO:0000313" key="8">
    <source>
        <dbReference type="Proteomes" id="UP000198919"/>
    </source>
</evidence>
<dbReference type="Pfam" id="PF00480">
    <property type="entry name" value="ROK"/>
    <property type="match status" value="1"/>
</dbReference>
<dbReference type="GO" id="GO:0006351">
    <property type="term" value="P:DNA-templated transcription"/>
    <property type="evidence" value="ECO:0007669"/>
    <property type="project" value="TreeGrafter"/>
</dbReference>
<keyword evidence="2" id="KW-0805">Transcription regulation</keyword>
<organism evidence="7 8">
    <name type="scientific">Xenorhabdus mauleonii</name>
    <dbReference type="NCBI Taxonomy" id="351675"/>
    <lineage>
        <taxon>Bacteria</taxon>
        <taxon>Pseudomonadati</taxon>
        <taxon>Pseudomonadota</taxon>
        <taxon>Gammaproteobacteria</taxon>
        <taxon>Enterobacterales</taxon>
        <taxon>Morganellaceae</taxon>
        <taxon>Xenorhabdus</taxon>
    </lineage>
</organism>
<sequence>MRSEVSVDIQPSHIDQIKQTNIGLVYRLIDQYEPISRIALSKRAQLAPASITKITRELIDAHLVKETEFPELGFRGRPAIGLKIDSEGWQFLCIRINKGSLVIGLRDLSSNLVAEDEQLFSVSQNESFLDSFADKIDNFFLRHQSHLERLTAISITINAIVDPINGVIHSSPDYNVKDIPLGAFLHQRTGLPIFLQHGITAWTIAESLYGAGKHCQNLIHLVIDDHVGAGIMTAGQILHAGNHSVVEIGHIQIDPDGEPCYCGNIGCLETVVGLKPILEKARELAKSRPDSFINTIINETGTDNIESLTIDSLCLAAINGDALASEIIHGIGEKIGRIMAIIVNIFNPERILIGSPLNKAQHILYPAIQQQIAQRSLPGYSQQVDIVAAQFDNSGTLPAAASIKQALYSGELLLELMQG</sequence>
<dbReference type="EMBL" id="NITY01000002">
    <property type="protein sequence ID" value="PHM45411.1"/>
    <property type="molecule type" value="Genomic_DNA"/>
</dbReference>
<dbReference type="SUPFAM" id="SSF53067">
    <property type="entry name" value="Actin-like ATPase domain"/>
    <property type="match status" value="2"/>
</dbReference>
<dbReference type="PANTHER" id="PTHR18964">
    <property type="entry name" value="ROK (REPRESSOR, ORF, KINASE) FAMILY"/>
    <property type="match status" value="1"/>
</dbReference>
<dbReference type="InterPro" id="IPR000600">
    <property type="entry name" value="ROK"/>
</dbReference>
<evidence type="ECO:0000256" key="4">
    <source>
        <dbReference type="ARBA" id="ARBA00023163"/>
    </source>
</evidence>
<dbReference type="SUPFAM" id="SSF46785">
    <property type="entry name" value="Winged helix' DNA-binding domain"/>
    <property type="match status" value="1"/>
</dbReference>
<dbReference type="InterPro" id="IPR036388">
    <property type="entry name" value="WH-like_DNA-bd_sf"/>
</dbReference>
<evidence type="ECO:0000313" key="6">
    <source>
        <dbReference type="EMBL" id="PHM45411.1"/>
    </source>
</evidence>
<dbReference type="InterPro" id="IPR043129">
    <property type="entry name" value="ATPase_NBD"/>
</dbReference>
<keyword evidence="4" id="KW-0804">Transcription</keyword>
<dbReference type="Proteomes" id="UP000198919">
    <property type="component" value="Unassembled WGS sequence"/>
</dbReference>
<protein>
    <submittedName>
        <fullName evidence="6 7">Transcriptional regulator</fullName>
    </submittedName>
</protein>
<dbReference type="FunFam" id="1.10.10.10:FF:000045">
    <property type="entry name" value="ROK family transcriptional regulator"/>
    <property type="match status" value="1"/>
</dbReference>
<comment type="similarity">
    <text evidence="1">Belongs to the ROK (NagC/XylR) family.</text>
</comment>
<reference evidence="6 9" key="3">
    <citation type="journal article" date="2017" name="Nat. Microbiol.">
        <title>Natural product diversity associated with the nematode symbionts Photorhabdus and Xenorhabdus.</title>
        <authorList>
            <person name="Tobias N.J."/>
            <person name="Wolff H."/>
            <person name="Djahanschiri B."/>
            <person name="Grundmann F."/>
            <person name="Kronenwerth M."/>
            <person name="Shi Y.M."/>
            <person name="Simonyi S."/>
            <person name="Grun P."/>
            <person name="Shapiro-Ilan D."/>
            <person name="Pidot S.J."/>
            <person name="Stinear T.P."/>
            <person name="Ebersberger I."/>
            <person name="Bode H.B."/>
        </authorList>
    </citation>
    <scope>NUCLEOTIDE SEQUENCE [LARGE SCALE GENOMIC DNA]</scope>
    <source>
        <strain evidence="6 9">DSM 17908</strain>
    </source>
</reference>
<dbReference type="STRING" id="351675.SAMN05421680_104178"/>
<evidence type="ECO:0000256" key="2">
    <source>
        <dbReference type="ARBA" id="ARBA00023015"/>
    </source>
</evidence>
<dbReference type="AlphaFoldDB" id="A0A1I3M653"/>
<dbReference type="Gene3D" id="3.30.420.40">
    <property type="match status" value="2"/>
</dbReference>
<dbReference type="GO" id="GO:0006355">
    <property type="term" value="P:regulation of DNA-templated transcription"/>
    <property type="evidence" value="ECO:0007669"/>
    <property type="project" value="UniProtKB-ARBA"/>
</dbReference>
<evidence type="ECO:0000256" key="5">
    <source>
        <dbReference type="ARBA" id="ARBA00023277"/>
    </source>
</evidence>